<feature type="transmembrane region" description="Helical" evidence="11">
    <location>
        <begin position="183"/>
        <end position="202"/>
    </location>
</feature>
<keyword evidence="10 11" id="KW-0472">Membrane</keyword>
<evidence type="ECO:0000259" key="12">
    <source>
        <dbReference type="PROSITE" id="PS50109"/>
    </source>
</evidence>
<evidence type="ECO:0000256" key="5">
    <source>
        <dbReference type="ARBA" id="ARBA00022679"/>
    </source>
</evidence>
<gene>
    <name evidence="14" type="ORF">WJX68_19210</name>
</gene>
<organism evidence="14 15">
    <name type="scientific">Pseudonocardia spirodelae</name>
    <dbReference type="NCBI Taxonomy" id="3133431"/>
    <lineage>
        <taxon>Bacteria</taxon>
        <taxon>Bacillati</taxon>
        <taxon>Actinomycetota</taxon>
        <taxon>Actinomycetes</taxon>
        <taxon>Pseudonocardiales</taxon>
        <taxon>Pseudonocardiaceae</taxon>
        <taxon>Pseudonocardia</taxon>
    </lineage>
</organism>
<comment type="subcellular location">
    <subcellularLocation>
        <location evidence="2">Cell membrane</location>
    </subcellularLocation>
</comment>
<evidence type="ECO:0000313" key="15">
    <source>
        <dbReference type="Proteomes" id="UP001364211"/>
    </source>
</evidence>
<feature type="domain" description="HAMP" evidence="13">
    <location>
        <begin position="203"/>
        <end position="256"/>
    </location>
</feature>
<evidence type="ECO:0000256" key="6">
    <source>
        <dbReference type="ARBA" id="ARBA00022692"/>
    </source>
</evidence>
<dbReference type="GO" id="GO:0016301">
    <property type="term" value="F:kinase activity"/>
    <property type="evidence" value="ECO:0007669"/>
    <property type="project" value="UniProtKB-KW"/>
</dbReference>
<dbReference type="SMART" id="SM00388">
    <property type="entry name" value="HisKA"/>
    <property type="match status" value="1"/>
</dbReference>
<dbReference type="InterPro" id="IPR003661">
    <property type="entry name" value="HisK_dim/P_dom"/>
</dbReference>
<evidence type="ECO:0000256" key="11">
    <source>
        <dbReference type="SAM" id="Phobius"/>
    </source>
</evidence>
<dbReference type="InterPro" id="IPR004358">
    <property type="entry name" value="Sig_transdc_His_kin-like_C"/>
</dbReference>
<dbReference type="InterPro" id="IPR036890">
    <property type="entry name" value="HATPase_C_sf"/>
</dbReference>
<protein>
    <recommendedName>
        <fullName evidence="3">histidine kinase</fullName>
        <ecNumber evidence="3">2.7.13.3</ecNumber>
    </recommendedName>
</protein>
<sequence>MSLGTRLALAFALVAAVVAGTVGVLSYHSASERISGEIDRSLQAATTALAGGQTAVLGAPVAALPDGDGRGGGIDPGRTVGAEGPAVGQGGGRWDDPQQLTAQRVAADGTVTRVGGRDVALPVTGTDRALAAQARGGASAGTETRVGDQAYRVLTTAVGGAALQVGIDVDRSSRVLAGTAVEIAVAAVVVTLVAAVLGWLLARRITRRLVRLTALTEEVAASGLGERTAPVEGRDEVARLSASVNTMLRRLAEARDSQERLVQDAAHELRTPLTSLRTNASVLRRIDRLSPESRERLVADVDGETRELARLVEELVELALARRTDEPETGVDLLVVATAAAERTRRRTGRTITVDGAPSPVRGRVSGLERAVGNLLENAAKFDADPAHVVEVVVRRGTVSVADRGPGLHDGADGYETERIFDRFHRSDAARALPGSGLGLSIVRDVALAHDGTVFAGNRPGGGAAIGFSVGAGRLLPDSDHGHAGASPGPASLGGT</sequence>
<dbReference type="PANTHER" id="PTHR45436:SF5">
    <property type="entry name" value="SENSOR HISTIDINE KINASE TRCS"/>
    <property type="match status" value="1"/>
</dbReference>
<dbReference type="InterPro" id="IPR050428">
    <property type="entry name" value="TCS_sensor_his_kinase"/>
</dbReference>
<proteinExistence type="predicted"/>
<keyword evidence="6 11" id="KW-0812">Transmembrane</keyword>
<reference evidence="14 15" key="1">
    <citation type="submission" date="2024-03" db="EMBL/GenBank/DDBJ databases">
        <title>Draft genome sequence of Pseudonocardia sp. DW16-2.</title>
        <authorList>
            <person name="Duangmal K."/>
        </authorList>
    </citation>
    <scope>NUCLEOTIDE SEQUENCE [LARGE SCALE GENOMIC DNA]</scope>
    <source>
        <strain evidence="14 15">DW16-2</strain>
    </source>
</reference>
<evidence type="ECO:0000259" key="13">
    <source>
        <dbReference type="PROSITE" id="PS50885"/>
    </source>
</evidence>
<dbReference type="Pfam" id="PF00672">
    <property type="entry name" value="HAMP"/>
    <property type="match status" value="1"/>
</dbReference>
<evidence type="ECO:0000256" key="7">
    <source>
        <dbReference type="ARBA" id="ARBA00022777"/>
    </source>
</evidence>
<dbReference type="Gene3D" id="3.30.565.10">
    <property type="entry name" value="Histidine kinase-like ATPase, C-terminal domain"/>
    <property type="match status" value="1"/>
</dbReference>
<dbReference type="PANTHER" id="PTHR45436">
    <property type="entry name" value="SENSOR HISTIDINE KINASE YKOH"/>
    <property type="match status" value="1"/>
</dbReference>
<keyword evidence="5" id="KW-0808">Transferase</keyword>
<dbReference type="Gene3D" id="6.10.340.10">
    <property type="match status" value="1"/>
</dbReference>
<keyword evidence="8 11" id="KW-1133">Transmembrane helix</keyword>
<evidence type="ECO:0000313" key="14">
    <source>
        <dbReference type="EMBL" id="MEJ8281080.1"/>
    </source>
</evidence>
<dbReference type="EMBL" id="JBBJUP010000016">
    <property type="protein sequence ID" value="MEJ8281080.1"/>
    <property type="molecule type" value="Genomic_DNA"/>
</dbReference>
<dbReference type="Proteomes" id="UP001364211">
    <property type="component" value="Unassembled WGS sequence"/>
</dbReference>
<evidence type="ECO:0000256" key="10">
    <source>
        <dbReference type="ARBA" id="ARBA00023136"/>
    </source>
</evidence>
<keyword evidence="7 14" id="KW-0418">Kinase</keyword>
<keyword evidence="4" id="KW-0597">Phosphoprotein</keyword>
<evidence type="ECO:0000256" key="3">
    <source>
        <dbReference type="ARBA" id="ARBA00012438"/>
    </source>
</evidence>
<dbReference type="PRINTS" id="PR00344">
    <property type="entry name" value="BCTRLSENSOR"/>
</dbReference>
<feature type="domain" description="Histidine kinase" evidence="12">
    <location>
        <begin position="264"/>
        <end position="474"/>
    </location>
</feature>
<keyword evidence="15" id="KW-1185">Reference proteome</keyword>
<evidence type="ECO:0000256" key="8">
    <source>
        <dbReference type="ARBA" id="ARBA00022989"/>
    </source>
</evidence>
<dbReference type="CDD" id="cd06225">
    <property type="entry name" value="HAMP"/>
    <property type="match status" value="1"/>
</dbReference>
<dbReference type="Pfam" id="PF02518">
    <property type="entry name" value="HATPase_c"/>
    <property type="match status" value="1"/>
</dbReference>
<comment type="caution">
    <text evidence="14">The sequence shown here is derived from an EMBL/GenBank/DDBJ whole genome shotgun (WGS) entry which is preliminary data.</text>
</comment>
<dbReference type="SMART" id="SM00387">
    <property type="entry name" value="HATPase_c"/>
    <property type="match status" value="1"/>
</dbReference>
<dbReference type="SMART" id="SM00304">
    <property type="entry name" value="HAMP"/>
    <property type="match status" value="1"/>
</dbReference>
<dbReference type="CDD" id="cd00082">
    <property type="entry name" value="HisKA"/>
    <property type="match status" value="1"/>
</dbReference>
<dbReference type="PROSITE" id="PS50109">
    <property type="entry name" value="HIS_KIN"/>
    <property type="match status" value="1"/>
</dbReference>
<dbReference type="SUPFAM" id="SSF55874">
    <property type="entry name" value="ATPase domain of HSP90 chaperone/DNA topoisomerase II/histidine kinase"/>
    <property type="match status" value="1"/>
</dbReference>
<comment type="catalytic activity">
    <reaction evidence="1">
        <text>ATP + protein L-histidine = ADP + protein N-phospho-L-histidine.</text>
        <dbReference type="EC" id="2.7.13.3"/>
    </reaction>
</comment>
<evidence type="ECO:0000256" key="2">
    <source>
        <dbReference type="ARBA" id="ARBA00004236"/>
    </source>
</evidence>
<dbReference type="InterPro" id="IPR003660">
    <property type="entry name" value="HAMP_dom"/>
</dbReference>
<evidence type="ECO:0000256" key="1">
    <source>
        <dbReference type="ARBA" id="ARBA00000085"/>
    </source>
</evidence>
<dbReference type="RefSeq" id="WP_340292937.1">
    <property type="nucleotide sequence ID" value="NZ_JBBJUP010000016.1"/>
</dbReference>
<evidence type="ECO:0000256" key="9">
    <source>
        <dbReference type="ARBA" id="ARBA00023012"/>
    </source>
</evidence>
<dbReference type="SUPFAM" id="SSF47384">
    <property type="entry name" value="Homodimeric domain of signal transducing histidine kinase"/>
    <property type="match status" value="1"/>
</dbReference>
<keyword evidence="9" id="KW-0902">Two-component regulatory system</keyword>
<dbReference type="Gene3D" id="1.10.287.130">
    <property type="match status" value="1"/>
</dbReference>
<dbReference type="InterPro" id="IPR005467">
    <property type="entry name" value="His_kinase_dom"/>
</dbReference>
<evidence type="ECO:0000256" key="4">
    <source>
        <dbReference type="ARBA" id="ARBA00022553"/>
    </source>
</evidence>
<dbReference type="PROSITE" id="PS50885">
    <property type="entry name" value="HAMP"/>
    <property type="match status" value="1"/>
</dbReference>
<dbReference type="EC" id="2.7.13.3" evidence="3"/>
<name>A0ABU8TAT9_9PSEU</name>
<accession>A0ABU8TAT9</accession>
<dbReference type="SUPFAM" id="SSF158472">
    <property type="entry name" value="HAMP domain-like"/>
    <property type="match status" value="1"/>
</dbReference>
<dbReference type="InterPro" id="IPR036097">
    <property type="entry name" value="HisK_dim/P_sf"/>
</dbReference>
<dbReference type="Pfam" id="PF00512">
    <property type="entry name" value="HisKA"/>
    <property type="match status" value="1"/>
</dbReference>
<dbReference type="InterPro" id="IPR003594">
    <property type="entry name" value="HATPase_dom"/>
</dbReference>